<dbReference type="InterPro" id="IPR038750">
    <property type="entry name" value="YczE/YyaS-like"/>
</dbReference>
<evidence type="ECO:0008006" key="4">
    <source>
        <dbReference type="Google" id="ProtNLM"/>
    </source>
</evidence>
<gene>
    <name evidence="2" type="ORF">JF888_03275</name>
</gene>
<dbReference type="Pfam" id="PF19700">
    <property type="entry name" value="DUF6198"/>
    <property type="match status" value="1"/>
</dbReference>
<protein>
    <recommendedName>
        <fullName evidence="4">Integral membrane protein</fullName>
    </recommendedName>
</protein>
<comment type="caution">
    <text evidence="2">The sequence shown here is derived from an EMBL/GenBank/DDBJ whole genome shotgun (WGS) entry which is preliminary data.</text>
</comment>
<organism evidence="2 3">
    <name type="scientific">Candidatus Dormiibacter inghamiae</name>
    <dbReference type="NCBI Taxonomy" id="3127013"/>
    <lineage>
        <taxon>Bacteria</taxon>
        <taxon>Bacillati</taxon>
        <taxon>Candidatus Dormiibacterota</taxon>
        <taxon>Candidatus Dormibacteria</taxon>
        <taxon>Candidatus Dormibacterales</taxon>
        <taxon>Candidatus Dormibacteraceae</taxon>
        <taxon>Candidatus Dormiibacter</taxon>
    </lineage>
</organism>
<keyword evidence="1" id="KW-0472">Membrane</keyword>
<dbReference type="RefSeq" id="WP_338176605.1">
    <property type="nucleotide sequence ID" value="NZ_JAEKNQ010000016.1"/>
</dbReference>
<feature type="transmembrane region" description="Helical" evidence="1">
    <location>
        <begin position="93"/>
        <end position="112"/>
    </location>
</feature>
<accession>A0A934KB72</accession>
<evidence type="ECO:0000313" key="2">
    <source>
        <dbReference type="EMBL" id="MBJ7602204.1"/>
    </source>
</evidence>
<dbReference type="EMBL" id="JAEKNQ010000016">
    <property type="protein sequence ID" value="MBJ7602204.1"/>
    <property type="molecule type" value="Genomic_DNA"/>
</dbReference>
<keyword evidence="1" id="KW-1133">Transmembrane helix</keyword>
<dbReference type="PANTHER" id="PTHR40078">
    <property type="entry name" value="INTEGRAL MEMBRANE PROTEIN-RELATED"/>
    <property type="match status" value="1"/>
</dbReference>
<feature type="transmembrane region" description="Helical" evidence="1">
    <location>
        <begin position="36"/>
        <end position="56"/>
    </location>
</feature>
<evidence type="ECO:0000313" key="3">
    <source>
        <dbReference type="Proteomes" id="UP000620075"/>
    </source>
</evidence>
<keyword evidence="1" id="KW-0812">Transmembrane</keyword>
<dbReference type="AlphaFoldDB" id="A0A934KB72"/>
<sequence length="197" mass="20174">MLAGLVLFGLALAVLVKANLGLDPWNVFNQGVSRRFGWTLGEITVVTSILLLLAWLPLHQRPGIGTVANALVVGPVLDQGLKLIPPPHQPAAQAVFLVVAILATALATGLYVGAGWGPGPRDGIMTGLAARGIPVLVARAAIELTVLAIGWALGGSVGLATVLFAVSIGPLVSRSLPILALPPAPVRPTEEPGPDQL</sequence>
<reference evidence="2 3" key="1">
    <citation type="submission" date="2020-10" db="EMBL/GenBank/DDBJ databases">
        <title>Ca. Dormibacterota MAGs.</title>
        <authorList>
            <person name="Montgomery K."/>
        </authorList>
    </citation>
    <scope>NUCLEOTIDE SEQUENCE [LARGE SCALE GENOMIC DNA]</scope>
    <source>
        <strain evidence="2">SC8811_S16_3</strain>
    </source>
</reference>
<name>A0A934KB72_9BACT</name>
<dbReference type="PANTHER" id="PTHR40078:SF1">
    <property type="entry name" value="INTEGRAL MEMBRANE PROTEIN"/>
    <property type="match status" value="1"/>
</dbReference>
<dbReference type="Proteomes" id="UP000620075">
    <property type="component" value="Unassembled WGS sequence"/>
</dbReference>
<proteinExistence type="predicted"/>
<evidence type="ECO:0000256" key="1">
    <source>
        <dbReference type="SAM" id="Phobius"/>
    </source>
</evidence>
<feature type="transmembrane region" description="Helical" evidence="1">
    <location>
        <begin position="148"/>
        <end position="172"/>
    </location>
</feature>